<evidence type="ECO:0000313" key="2">
    <source>
        <dbReference type="EMBL" id="SDX02759.1"/>
    </source>
</evidence>
<evidence type="ECO:0000313" key="3">
    <source>
        <dbReference type="Proteomes" id="UP000199118"/>
    </source>
</evidence>
<dbReference type="CDD" id="cd03024">
    <property type="entry name" value="DsbA_FrnE"/>
    <property type="match status" value="1"/>
</dbReference>
<keyword evidence="2" id="KW-0413">Isomerase</keyword>
<dbReference type="STRING" id="356660.SAMN05444336_10377"/>
<dbReference type="Proteomes" id="UP000199118">
    <property type="component" value="Unassembled WGS sequence"/>
</dbReference>
<accession>A0A1H2YDY8</accession>
<dbReference type="PANTHER" id="PTHR13887">
    <property type="entry name" value="GLUTATHIONE S-TRANSFERASE KAPPA"/>
    <property type="match status" value="1"/>
</dbReference>
<dbReference type="Pfam" id="PF01323">
    <property type="entry name" value="DSBA"/>
    <property type="match status" value="1"/>
</dbReference>
<organism evidence="2 3">
    <name type="scientific">Albimonas donghaensis</name>
    <dbReference type="NCBI Taxonomy" id="356660"/>
    <lineage>
        <taxon>Bacteria</taxon>
        <taxon>Pseudomonadati</taxon>
        <taxon>Pseudomonadota</taxon>
        <taxon>Alphaproteobacteria</taxon>
        <taxon>Rhodobacterales</taxon>
        <taxon>Paracoccaceae</taxon>
        <taxon>Albimonas</taxon>
    </lineage>
</organism>
<protein>
    <submittedName>
        <fullName evidence="2">Predicted dithiol-disulfide isomerase, DsbA family</fullName>
    </submittedName>
</protein>
<keyword evidence="3" id="KW-1185">Reference proteome</keyword>
<feature type="domain" description="DSBA-like thioredoxin" evidence="1">
    <location>
        <begin position="12"/>
        <end position="208"/>
    </location>
</feature>
<dbReference type="SUPFAM" id="SSF52833">
    <property type="entry name" value="Thioredoxin-like"/>
    <property type="match status" value="1"/>
</dbReference>
<dbReference type="InterPro" id="IPR001853">
    <property type="entry name" value="DSBA-like_thioredoxin_dom"/>
</dbReference>
<dbReference type="Gene3D" id="3.40.30.10">
    <property type="entry name" value="Glutaredoxin"/>
    <property type="match status" value="1"/>
</dbReference>
<dbReference type="GO" id="GO:0016853">
    <property type="term" value="F:isomerase activity"/>
    <property type="evidence" value="ECO:0007669"/>
    <property type="project" value="UniProtKB-KW"/>
</dbReference>
<dbReference type="GO" id="GO:0016491">
    <property type="term" value="F:oxidoreductase activity"/>
    <property type="evidence" value="ECO:0007669"/>
    <property type="project" value="InterPro"/>
</dbReference>
<dbReference type="OrthoDB" id="9799122at2"/>
<dbReference type="RefSeq" id="WP_092681213.1">
    <property type="nucleotide sequence ID" value="NZ_FNMZ01000003.1"/>
</dbReference>
<reference evidence="2 3" key="1">
    <citation type="submission" date="2016-10" db="EMBL/GenBank/DDBJ databases">
        <authorList>
            <person name="de Groot N.N."/>
        </authorList>
    </citation>
    <scope>NUCLEOTIDE SEQUENCE [LARGE SCALE GENOMIC DNA]</scope>
    <source>
        <strain evidence="2 3">DSM 17890</strain>
    </source>
</reference>
<dbReference type="PANTHER" id="PTHR13887:SF41">
    <property type="entry name" value="THIOREDOXIN SUPERFAMILY PROTEIN"/>
    <property type="match status" value="1"/>
</dbReference>
<gene>
    <name evidence="2" type="ORF">SAMN05444336_10377</name>
</gene>
<dbReference type="AlphaFoldDB" id="A0A1H2YDY8"/>
<evidence type="ECO:0000259" key="1">
    <source>
        <dbReference type="Pfam" id="PF01323"/>
    </source>
</evidence>
<name>A0A1H2YDY8_9RHOB</name>
<sequence length="221" mass="24278">MPAPVRVDPVRVDIVSDVVCPWCVIGWRQLAAASAATGIPVEVHWHPFELNPDMPAEGENLRAHVARKYGASAESSRAARDRMTEIGAGLGFVFDYSDESRMRNTFKAHQLIDWAGEQGRAHETKQALFEAFFTRGEDVSDPALLAEVAGRVGLDPEAARAMLDAGERAGKVREHQTEWLERGIRAVPSMIFEGRRLVPGAQGEDSYAVLLRRYAEAPAAT</sequence>
<dbReference type="EMBL" id="FNMZ01000003">
    <property type="protein sequence ID" value="SDX02759.1"/>
    <property type="molecule type" value="Genomic_DNA"/>
</dbReference>
<dbReference type="InterPro" id="IPR036249">
    <property type="entry name" value="Thioredoxin-like_sf"/>
</dbReference>
<proteinExistence type="predicted"/>